<evidence type="ECO:0000313" key="4">
    <source>
        <dbReference type="Proteomes" id="UP000007364"/>
    </source>
</evidence>
<dbReference type="PANTHER" id="PTHR30273">
    <property type="entry name" value="PERIPLASMIC SIGNAL SENSOR AND SIGMA FACTOR ACTIVATOR FECR-RELATED"/>
    <property type="match status" value="1"/>
</dbReference>
<dbReference type="EMBL" id="AMSG01000022">
    <property type="protein sequence ID" value="EKF54405.1"/>
    <property type="molecule type" value="Genomic_DNA"/>
</dbReference>
<evidence type="ECO:0000256" key="1">
    <source>
        <dbReference type="SAM" id="Phobius"/>
    </source>
</evidence>
<sequence>MILNREEFLALLEKYQLGKTSDGETKRIEQFFDQLQQNGPTPLLSNKKQKQLFGGIEKKLPELQRKKQRRSHIALMAMASIAACLCLLFWPSSTTFNSENLSIKTSMTQDSLKLSDGSTVYLSPYTTLIYPQQFGDNSRTVELKKGSAFFKVAHDEDRPFSVISDGITTRVLGTTFNVSKQDSSINITVASGKVMVSSKQQSLSLIANEQALFTKEIGLNKQRVNAQLYSNWMNQNMDYGSITLSELSTVMKLRFGTPFQFQDTSLKSSKVRVSILKGENVEQVISKLNYITKYNLKINSNVIKVSKSN</sequence>
<dbReference type="Proteomes" id="UP000007364">
    <property type="component" value="Unassembled WGS sequence"/>
</dbReference>
<dbReference type="InterPro" id="IPR012373">
    <property type="entry name" value="Ferrdict_sens_TM"/>
</dbReference>
<dbReference type="AlphaFoldDB" id="K2PPF5"/>
<proteinExistence type="predicted"/>
<reference evidence="3 4" key="1">
    <citation type="journal article" date="2012" name="J. Bacteriol.">
        <title>Genome Sequence of Galbibacter marinum Type Strain ck-I2-15.</title>
        <authorList>
            <person name="Lai Q."/>
            <person name="Li C."/>
            <person name="Shao Z."/>
        </authorList>
    </citation>
    <scope>NUCLEOTIDE SEQUENCE [LARGE SCALE GENOMIC DNA]</scope>
    <source>
        <strain evidence="4">ck-I2-15</strain>
    </source>
</reference>
<dbReference type="eggNOG" id="COG3712">
    <property type="taxonomic scope" value="Bacteria"/>
</dbReference>
<keyword evidence="4" id="KW-1185">Reference proteome</keyword>
<evidence type="ECO:0000259" key="2">
    <source>
        <dbReference type="Pfam" id="PF04773"/>
    </source>
</evidence>
<feature type="domain" description="FecR protein" evidence="2">
    <location>
        <begin position="109"/>
        <end position="194"/>
    </location>
</feature>
<dbReference type="GO" id="GO:0016989">
    <property type="term" value="F:sigma factor antagonist activity"/>
    <property type="evidence" value="ECO:0007669"/>
    <property type="project" value="TreeGrafter"/>
</dbReference>
<dbReference type="PIRSF" id="PIRSF018266">
    <property type="entry name" value="FecR"/>
    <property type="match status" value="1"/>
</dbReference>
<name>K2PPF5_9FLAO</name>
<keyword evidence="1" id="KW-0812">Transmembrane</keyword>
<accession>K2PPF5</accession>
<keyword evidence="1" id="KW-0472">Membrane</keyword>
<evidence type="ECO:0000313" key="3">
    <source>
        <dbReference type="EMBL" id="EKF54405.1"/>
    </source>
</evidence>
<dbReference type="STRING" id="555500.I215_12698"/>
<comment type="caution">
    <text evidence="3">The sequence shown here is derived from an EMBL/GenBank/DDBJ whole genome shotgun (WGS) entry which is preliminary data.</text>
</comment>
<gene>
    <name evidence="3" type="ORF">I215_12698</name>
</gene>
<dbReference type="InterPro" id="IPR006860">
    <property type="entry name" value="FecR"/>
</dbReference>
<feature type="transmembrane region" description="Helical" evidence="1">
    <location>
        <begin position="73"/>
        <end position="90"/>
    </location>
</feature>
<dbReference type="Gene3D" id="3.55.50.30">
    <property type="match status" value="1"/>
</dbReference>
<keyword evidence="1" id="KW-1133">Transmembrane helix</keyword>
<organism evidence="3 4">
    <name type="scientific">Galbibacter marinus</name>
    <dbReference type="NCBI Taxonomy" id="555500"/>
    <lineage>
        <taxon>Bacteria</taxon>
        <taxon>Pseudomonadati</taxon>
        <taxon>Bacteroidota</taxon>
        <taxon>Flavobacteriia</taxon>
        <taxon>Flavobacteriales</taxon>
        <taxon>Flavobacteriaceae</taxon>
        <taxon>Galbibacter</taxon>
    </lineage>
</organism>
<dbReference type="Pfam" id="PF04773">
    <property type="entry name" value="FecR"/>
    <property type="match status" value="1"/>
</dbReference>
<dbReference type="Gene3D" id="2.60.120.1440">
    <property type="match status" value="1"/>
</dbReference>
<protein>
    <submittedName>
        <fullName evidence="3">FecR anti-FecI sigma factor</fullName>
    </submittedName>
</protein>
<dbReference type="PANTHER" id="PTHR30273:SF2">
    <property type="entry name" value="PROTEIN FECR"/>
    <property type="match status" value="1"/>
</dbReference>